<dbReference type="SUPFAM" id="SSF53822">
    <property type="entry name" value="Periplasmic binding protein-like I"/>
    <property type="match status" value="1"/>
</dbReference>
<dbReference type="GO" id="GO:0038039">
    <property type="term" value="C:G protein-coupled receptor heterodimeric complex"/>
    <property type="evidence" value="ECO:0007669"/>
    <property type="project" value="TreeGrafter"/>
</dbReference>
<keyword evidence="4" id="KW-0297">G-protein coupled receptor</keyword>
<dbReference type="InterPro" id="IPR002455">
    <property type="entry name" value="GPCR3_GABA-B"/>
</dbReference>
<dbReference type="Pfam" id="PF01094">
    <property type="entry name" value="ANF_receptor"/>
    <property type="match status" value="1"/>
</dbReference>
<feature type="domain" description="G-protein coupled receptors family 3 profile" evidence="11">
    <location>
        <begin position="571"/>
        <end position="789"/>
    </location>
</feature>
<evidence type="ECO:0000256" key="9">
    <source>
        <dbReference type="SAM" id="Phobius"/>
    </source>
</evidence>
<dbReference type="InterPro" id="IPR001828">
    <property type="entry name" value="ANF_lig-bd_rcpt"/>
</dbReference>
<feature type="transmembrane region" description="Helical" evidence="9">
    <location>
        <begin position="498"/>
        <end position="520"/>
    </location>
</feature>
<dbReference type="GO" id="GO:0007214">
    <property type="term" value="P:gamma-aminobutyric acid signaling pathway"/>
    <property type="evidence" value="ECO:0007669"/>
    <property type="project" value="TreeGrafter"/>
</dbReference>
<comment type="subcellular location">
    <subcellularLocation>
        <location evidence="1">Membrane</location>
        <topology evidence="1">Multi-pass membrane protein</topology>
    </subcellularLocation>
</comment>
<evidence type="ECO:0000256" key="6">
    <source>
        <dbReference type="ARBA" id="ARBA00023170"/>
    </source>
</evidence>
<evidence type="ECO:0000313" key="13">
    <source>
        <dbReference type="Proteomes" id="UP000594262"/>
    </source>
</evidence>
<feature type="transmembrane region" description="Helical" evidence="9">
    <location>
        <begin position="619"/>
        <end position="642"/>
    </location>
</feature>
<evidence type="ECO:0000256" key="8">
    <source>
        <dbReference type="ARBA" id="ARBA00023224"/>
    </source>
</evidence>
<reference evidence="12" key="1">
    <citation type="submission" date="2021-01" db="UniProtKB">
        <authorList>
            <consortium name="EnsemblMetazoa"/>
        </authorList>
    </citation>
    <scope>IDENTIFICATION</scope>
</reference>
<dbReference type="PANTHER" id="PTHR10519">
    <property type="entry name" value="GABA-B RECEPTOR"/>
    <property type="match status" value="1"/>
</dbReference>
<feature type="chain" id="PRO_5029538485" description="G-protein coupled receptors family 3 profile domain-containing protein" evidence="10">
    <location>
        <begin position="20"/>
        <end position="908"/>
    </location>
</feature>
<accession>A0A7M5XGY3</accession>
<evidence type="ECO:0000256" key="5">
    <source>
        <dbReference type="ARBA" id="ARBA00023136"/>
    </source>
</evidence>
<keyword evidence="3 9" id="KW-1133">Transmembrane helix</keyword>
<feature type="transmembrane region" description="Helical" evidence="9">
    <location>
        <begin position="681"/>
        <end position="699"/>
    </location>
</feature>
<evidence type="ECO:0000256" key="10">
    <source>
        <dbReference type="SAM" id="SignalP"/>
    </source>
</evidence>
<evidence type="ECO:0000256" key="3">
    <source>
        <dbReference type="ARBA" id="ARBA00022989"/>
    </source>
</evidence>
<keyword evidence="6" id="KW-0675">Receptor</keyword>
<feature type="transmembrane region" description="Helical" evidence="9">
    <location>
        <begin position="745"/>
        <end position="766"/>
    </location>
</feature>
<dbReference type="Proteomes" id="UP000594262">
    <property type="component" value="Unplaced"/>
</dbReference>
<dbReference type="RefSeq" id="XP_066929937.1">
    <property type="nucleotide sequence ID" value="XM_067073836.1"/>
</dbReference>
<protein>
    <recommendedName>
        <fullName evidence="11">G-protein coupled receptors family 3 profile domain-containing protein</fullName>
    </recommendedName>
</protein>
<dbReference type="GO" id="GO:0004965">
    <property type="term" value="F:G protein-coupled GABA receptor activity"/>
    <property type="evidence" value="ECO:0007669"/>
    <property type="project" value="InterPro"/>
</dbReference>
<dbReference type="EnsemblMetazoa" id="CLYHEMT022775.2">
    <property type="protein sequence ID" value="CLYHEMP022775.2"/>
    <property type="gene ID" value="CLYHEMG022775"/>
</dbReference>
<feature type="transmembrane region" description="Helical" evidence="9">
    <location>
        <begin position="719"/>
        <end position="739"/>
    </location>
</feature>
<keyword evidence="2 9" id="KW-0812">Transmembrane</keyword>
<proteinExistence type="predicted"/>
<dbReference type="OrthoDB" id="17569at2759"/>
<dbReference type="PROSITE" id="PS50259">
    <property type="entry name" value="G_PROTEIN_RECEP_F3_4"/>
    <property type="match status" value="1"/>
</dbReference>
<feature type="transmembrane region" description="Helical" evidence="9">
    <location>
        <begin position="541"/>
        <end position="559"/>
    </location>
</feature>
<keyword evidence="8" id="KW-0807">Transducer</keyword>
<evidence type="ECO:0000256" key="7">
    <source>
        <dbReference type="ARBA" id="ARBA00023180"/>
    </source>
</evidence>
<dbReference type="Pfam" id="PF00003">
    <property type="entry name" value="7tm_3"/>
    <property type="match status" value="1"/>
</dbReference>
<name>A0A7M5XGY3_9CNID</name>
<dbReference type="InterPro" id="IPR028082">
    <property type="entry name" value="Peripla_BP_I"/>
</dbReference>
<dbReference type="Gene3D" id="3.40.50.2300">
    <property type="match status" value="2"/>
</dbReference>
<dbReference type="PANTHER" id="PTHR10519:SF20">
    <property type="entry name" value="G-PROTEIN COUPLED RECEPTOR 156-RELATED"/>
    <property type="match status" value="1"/>
</dbReference>
<dbReference type="GeneID" id="136817512"/>
<evidence type="ECO:0000256" key="1">
    <source>
        <dbReference type="ARBA" id="ARBA00004141"/>
    </source>
</evidence>
<sequence>MKIASIVLLTFLIIKIVTPGQIIKNKPFPVAILVPTPDEDGGCTKRIIEKAIREINEQDFLYGTKLNTYFNQTLNQTITSNITTQYYIQPYFKEVRDDFINTMEQFNDLFTKPPLKSVLIGTPHRSQAPSVFDFALQYGYLQFSYGNTDIPFKNSLQHQVQTPLLLNASFEAAVSLFIKLGWREYSLVYDLDDSFHQSSNVILEKIINTRVGSNASTLLTKGTIFSKSHEKESREMIEKLKRTKSRVVFGLFSIAGARNMFCNAFKTKIYKQRMIWLLFERLPQDWASAAYDSRRTEDGTFQREISCSEEQLHIAADGHLSFTNTLLRRDDTILVSGETVSQFKKDFDMIQKASGHKCRDYSTDVYDTVWALAKTFQLAGKDRDFLDCKCTLTGDYSRIVDERFAAHVTSKASSVRFEGATGSVGFSKLYRKKDPVSRRYGSVDLSVFDLRDGTQFVTTYDVNQRKIHIKKDTLTRLFGSTVPRDKAKTAHITLTFNFTLLIVIWVLAIGGIVLTFVSLITSLSSSLKGNFFQHFETSFDSVVFLGCVLCYSAVVVYGVDTRFVGEEYVGTVCYVFIANLMIGFSLTFGSLFTKIWLIYKRRVATGYKLEKALNKYPDWMLYVFVISMVICDVIILVTLATLSPITLTKPISLNTYNFKTDTNEIGHIISCTCQYKTEYTIAIYCYKALLLLFGVFFSIQLRGLRNYSKEVHTGNTTFAIYNITAIGIVGVICVVALSNTTNHQAMYSVIAVCILIGVTASLLLLFGKSIQGLWSKDARVAYKIRRESTTPPRSMKSAHSIDRGISTTSITSIELSSTQFQRDRAISVISLRDRTTSSMTLPSFLSTTTLTTVSSENALQDNSVNKDGILALNGIYVGEEMCTEGDVECENRTQVISDEDIKKQSEAV</sequence>
<keyword evidence="10" id="KW-0732">Signal</keyword>
<evidence type="ECO:0000259" key="11">
    <source>
        <dbReference type="PROSITE" id="PS50259"/>
    </source>
</evidence>
<feature type="signal peptide" evidence="10">
    <location>
        <begin position="1"/>
        <end position="19"/>
    </location>
</feature>
<keyword evidence="13" id="KW-1185">Reference proteome</keyword>
<evidence type="ECO:0000256" key="2">
    <source>
        <dbReference type="ARBA" id="ARBA00022692"/>
    </source>
</evidence>
<feature type="transmembrane region" description="Helical" evidence="9">
    <location>
        <begin position="574"/>
        <end position="599"/>
    </location>
</feature>
<evidence type="ECO:0000256" key="4">
    <source>
        <dbReference type="ARBA" id="ARBA00023040"/>
    </source>
</evidence>
<keyword evidence="7" id="KW-0325">Glycoprotein</keyword>
<evidence type="ECO:0000313" key="12">
    <source>
        <dbReference type="EnsemblMetazoa" id="CLYHEMP022775.2"/>
    </source>
</evidence>
<dbReference type="AlphaFoldDB" id="A0A7M5XGY3"/>
<keyword evidence="5 9" id="KW-0472">Membrane</keyword>
<organism evidence="12 13">
    <name type="scientific">Clytia hemisphaerica</name>
    <dbReference type="NCBI Taxonomy" id="252671"/>
    <lineage>
        <taxon>Eukaryota</taxon>
        <taxon>Metazoa</taxon>
        <taxon>Cnidaria</taxon>
        <taxon>Hydrozoa</taxon>
        <taxon>Hydroidolina</taxon>
        <taxon>Leptothecata</taxon>
        <taxon>Obeliida</taxon>
        <taxon>Clytiidae</taxon>
        <taxon>Clytia</taxon>
    </lineage>
</organism>
<dbReference type="InterPro" id="IPR017978">
    <property type="entry name" value="GPCR_3_C"/>
</dbReference>